<gene>
    <name evidence="2" type="ORF">NCTC11429_00202</name>
</gene>
<dbReference type="NCBIfam" id="TIGR03083">
    <property type="entry name" value="maleylpyruvate isomerase family mycothiol-dependent enzyme"/>
    <property type="match status" value="1"/>
</dbReference>
<dbReference type="STRING" id="1123265.GCA_000686625_03407"/>
<dbReference type="Proteomes" id="UP000308196">
    <property type="component" value="Chromosome"/>
</dbReference>
<dbReference type="Pfam" id="PF11716">
    <property type="entry name" value="MDMPI_N"/>
    <property type="match status" value="1"/>
</dbReference>
<dbReference type="RefSeq" id="WP_028070171.1">
    <property type="nucleotide sequence ID" value="NZ_LR590484.1"/>
</dbReference>
<dbReference type="AlphaFoldDB" id="A0A4U9U9A4"/>
<dbReference type="InterPro" id="IPR017517">
    <property type="entry name" value="Maleyloyr_isom"/>
</dbReference>
<protein>
    <submittedName>
        <fullName evidence="2">Uncharacterized Actinobacterial protein</fullName>
    </submittedName>
</protein>
<evidence type="ECO:0000313" key="2">
    <source>
        <dbReference type="EMBL" id="VTR28449.1"/>
    </source>
</evidence>
<name>A0A4U9U9A4_9SPHI</name>
<evidence type="ECO:0000259" key="1">
    <source>
        <dbReference type="Pfam" id="PF11716"/>
    </source>
</evidence>
<evidence type="ECO:0000313" key="3">
    <source>
        <dbReference type="Proteomes" id="UP000308196"/>
    </source>
</evidence>
<dbReference type="GO" id="GO:0046872">
    <property type="term" value="F:metal ion binding"/>
    <property type="evidence" value="ECO:0007669"/>
    <property type="project" value="InterPro"/>
</dbReference>
<dbReference type="InterPro" id="IPR034660">
    <property type="entry name" value="DinB/YfiT-like"/>
</dbReference>
<accession>A0A4U9U9A4</accession>
<reference evidence="2 3" key="1">
    <citation type="submission" date="2019-05" db="EMBL/GenBank/DDBJ databases">
        <authorList>
            <consortium name="Pathogen Informatics"/>
        </authorList>
    </citation>
    <scope>NUCLEOTIDE SEQUENCE [LARGE SCALE GENOMIC DNA]</scope>
    <source>
        <strain evidence="2 3">NCTC11429</strain>
    </source>
</reference>
<dbReference type="InterPro" id="IPR024344">
    <property type="entry name" value="MDMPI_metal-binding"/>
</dbReference>
<dbReference type="KEGG" id="stha:NCTC11429_00202"/>
<organism evidence="2 3">
    <name type="scientific">Sphingobacterium thalpophilum</name>
    <dbReference type="NCBI Taxonomy" id="259"/>
    <lineage>
        <taxon>Bacteria</taxon>
        <taxon>Pseudomonadati</taxon>
        <taxon>Bacteroidota</taxon>
        <taxon>Sphingobacteriia</taxon>
        <taxon>Sphingobacteriales</taxon>
        <taxon>Sphingobacteriaceae</taxon>
        <taxon>Sphingobacterium</taxon>
    </lineage>
</organism>
<dbReference type="SUPFAM" id="SSF109854">
    <property type="entry name" value="DinB/YfiT-like putative metalloenzymes"/>
    <property type="match status" value="1"/>
</dbReference>
<feature type="domain" description="Mycothiol-dependent maleylpyruvate isomerase metal-binding" evidence="1">
    <location>
        <begin position="17"/>
        <end position="158"/>
    </location>
</feature>
<sequence length="278" mass="31335">MKDQILLSTSKLLPILDRKLIELLSSLTPDEWNAQTVAKRWKVKDVASHLLDGNLRGLSITRDHYFGEQAEHIHTFGDLVSFLNDLNMIWTNATRRLSPAVLTQLLESTGKQYSAFLQTLDPDEDALLSVAWAGHQKSPNSFHIAREYTEKFLHQQQIRDAVGKPGIMTREFYYPFIHTLMFALPHTFRNVEAKAGTIVSLIVSGTVGGQWNIIKSKDGWELNTEKGDCAEAIVKIDPDTAWKLFSKSWSPDDAMDKVEIKGTESLGHQVLKMVSVMA</sequence>
<proteinExistence type="predicted"/>
<dbReference type="GeneID" id="78461030"/>
<dbReference type="EMBL" id="LR590484">
    <property type="protein sequence ID" value="VTR28449.1"/>
    <property type="molecule type" value="Genomic_DNA"/>
</dbReference>
<dbReference type="Gene3D" id="1.20.120.450">
    <property type="entry name" value="dinb family like domain"/>
    <property type="match status" value="1"/>
</dbReference>